<gene>
    <name evidence="1" type="ORF">BFV95_4041</name>
</gene>
<dbReference type="Gene3D" id="3.30.950.30">
    <property type="entry name" value="Schlafen, AAA domain"/>
    <property type="match status" value="1"/>
</dbReference>
<evidence type="ECO:0000313" key="1">
    <source>
        <dbReference type="EMBL" id="OES26400.1"/>
    </source>
</evidence>
<reference evidence="1 2" key="1">
    <citation type="submission" date="2016-09" db="EMBL/GenBank/DDBJ databases">
        <title>Draft Genome Sequence of four Alteromonas macleodii strains isolated from copper coupons and grown long-term at elevated copper levels.</title>
        <authorList>
            <person name="Cusick K."/>
            <person name="Dale J."/>
            <person name="Little B."/>
            <person name="Biffinger J."/>
        </authorList>
    </citation>
    <scope>NUCLEOTIDE SEQUENCE [LARGE SCALE GENOMIC DNA]</scope>
    <source>
        <strain evidence="1 2">KCP01</strain>
    </source>
</reference>
<dbReference type="InterPro" id="IPR038461">
    <property type="entry name" value="Schlafen_AlbA_2_dom_sf"/>
</dbReference>
<dbReference type="Proteomes" id="UP000095392">
    <property type="component" value="Unassembled WGS sequence"/>
</dbReference>
<dbReference type="AlphaFoldDB" id="A0AB36FMM5"/>
<keyword evidence="2" id="KW-1185">Reference proteome</keyword>
<organism evidence="1 2">
    <name type="scientific">Alteromonas macleodii</name>
    <name type="common">Pseudoalteromonas macleodii</name>
    <dbReference type="NCBI Taxonomy" id="28108"/>
    <lineage>
        <taxon>Bacteria</taxon>
        <taxon>Pseudomonadati</taxon>
        <taxon>Pseudomonadota</taxon>
        <taxon>Gammaproteobacteria</taxon>
        <taxon>Alteromonadales</taxon>
        <taxon>Alteromonadaceae</taxon>
        <taxon>Alteromonas/Salinimonas group</taxon>
        <taxon>Alteromonas</taxon>
    </lineage>
</organism>
<name>A0AB36FMM5_ALTMA</name>
<sequence length="510" mass="57863">MSFIELAFKTTDEQFFNLDYFTTAKNYRDEGAFKTEEMTDQKLLDSKQVSSILDYMVAMSTMRNVTEAQVNDVFDRINTYGHRLSDQERRQAGIKNEFSDLVRTIACKLRGDVSDEVMELIKMPSVSVDLPLNKHGYGVSAEEVFWVKEGILRSVDLRDSLDEQCIADIIACIVGSKMISRSKEALDNIYTESSEEFNRVEAALEVYGAEKLIDEFSFCVDEIQKSSSQKKLKEIVYKKKSSNPFPATFAVIFLAFHDLLIKSKKVISDYAGVESALENLSERIKTTKDAGSPDERDKNVRSIKAQIEPFFVDTKDLKHVYGQHSTLDVNELLRRSEIELADYELKQGIMTLASSQRAIDENAVKKIINSICALANNGPNRVGKLLIGIADEERDANRVQQLDNVTPIKVGKKHVVGVKREATLLGKSVEQYLALWRGRIRDSELSESLKTNVLSHMDYHDYYGLGVIIVTVIPQNQESYVGKKSYWRDGDETKEITDFQQHGVICARFK</sequence>
<accession>A0AB36FMM5</accession>
<evidence type="ECO:0000313" key="2">
    <source>
        <dbReference type="Proteomes" id="UP000095392"/>
    </source>
</evidence>
<comment type="caution">
    <text evidence="1">The sequence shown here is derived from an EMBL/GenBank/DDBJ whole genome shotgun (WGS) entry which is preliminary data.</text>
</comment>
<proteinExistence type="predicted"/>
<protein>
    <submittedName>
        <fullName evidence="1">Divergent AAA domain protein</fullName>
    </submittedName>
</protein>
<dbReference type="EMBL" id="MIPY01000035">
    <property type="protein sequence ID" value="OES26400.1"/>
    <property type="molecule type" value="Genomic_DNA"/>
</dbReference>